<evidence type="ECO:0000256" key="5">
    <source>
        <dbReference type="ARBA" id="ARBA00022679"/>
    </source>
</evidence>
<dbReference type="Proteomes" id="UP001387100">
    <property type="component" value="Unassembled WGS sequence"/>
</dbReference>
<dbReference type="CDD" id="cd00082">
    <property type="entry name" value="HisKA"/>
    <property type="match status" value="1"/>
</dbReference>
<feature type="domain" description="HAMP" evidence="14">
    <location>
        <begin position="196"/>
        <end position="249"/>
    </location>
</feature>
<evidence type="ECO:0000256" key="1">
    <source>
        <dbReference type="ARBA" id="ARBA00000085"/>
    </source>
</evidence>
<evidence type="ECO:0000256" key="12">
    <source>
        <dbReference type="SAM" id="Phobius"/>
    </source>
</evidence>
<keyword evidence="9" id="KW-0902">Two-component regulatory system</keyword>
<dbReference type="PANTHER" id="PTHR45436">
    <property type="entry name" value="SENSOR HISTIDINE KINASE YKOH"/>
    <property type="match status" value="1"/>
</dbReference>
<dbReference type="Gene3D" id="6.10.340.10">
    <property type="match status" value="1"/>
</dbReference>
<feature type="domain" description="Histidine kinase" evidence="13">
    <location>
        <begin position="264"/>
        <end position="479"/>
    </location>
</feature>
<dbReference type="Gene3D" id="3.30.565.10">
    <property type="entry name" value="Histidine kinase-like ATPase, C-terminal domain"/>
    <property type="match status" value="1"/>
</dbReference>
<feature type="transmembrane region" description="Helical" evidence="12">
    <location>
        <begin position="174"/>
        <end position="200"/>
    </location>
</feature>
<dbReference type="EC" id="2.7.13.3" evidence="3"/>
<dbReference type="Pfam" id="PF00672">
    <property type="entry name" value="HAMP"/>
    <property type="match status" value="1"/>
</dbReference>
<dbReference type="InterPro" id="IPR005467">
    <property type="entry name" value="His_kinase_dom"/>
</dbReference>
<dbReference type="InterPro" id="IPR004358">
    <property type="entry name" value="Sig_transdc_His_kin-like_C"/>
</dbReference>
<dbReference type="SMART" id="SM00387">
    <property type="entry name" value="HATPase_c"/>
    <property type="match status" value="1"/>
</dbReference>
<dbReference type="CDD" id="cd00075">
    <property type="entry name" value="HATPase"/>
    <property type="match status" value="1"/>
</dbReference>
<comment type="catalytic activity">
    <reaction evidence="1">
        <text>ATP + protein L-histidine = ADP + protein N-phospho-L-histidine.</text>
        <dbReference type="EC" id="2.7.13.3"/>
    </reaction>
</comment>
<dbReference type="InterPro" id="IPR003594">
    <property type="entry name" value="HATPase_dom"/>
</dbReference>
<evidence type="ECO:0000256" key="8">
    <source>
        <dbReference type="ARBA" id="ARBA00022989"/>
    </source>
</evidence>
<dbReference type="Pfam" id="PF02518">
    <property type="entry name" value="HATPase_c"/>
    <property type="match status" value="1"/>
</dbReference>
<dbReference type="PROSITE" id="PS50885">
    <property type="entry name" value="HAMP"/>
    <property type="match status" value="1"/>
</dbReference>
<keyword evidence="7 15" id="KW-0418">Kinase</keyword>
<gene>
    <name evidence="15" type="ORF">WDZ17_00735</name>
</gene>
<dbReference type="InterPro" id="IPR003660">
    <property type="entry name" value="HAMP_dom"/>
</dbReference>
<comment type="caution">
    <text evidence="15">The sequence shown here is derived from an EMBL/GenBank/DDBJ whole genome shotgun (WGS) entry which is preliminary data.</text>
</comment>
<evidence type="ECO:0000256" key="7">
    <source>
        <dbReference type="ARBA" id="ARBA00022777"/>
    </source>
</evidence>
<keyword evidence="10 12" id="KW-0472">Membrane</keyword>
<evidence type="ECO:0000313" key="16">
    <source>
        <dbReference type="Proteomes" id="UP001387100"/>
    </source>
</evidence>
<dbReference type="InterPro" id="IPR050428">
    <property type="entry name" value="TCS_sensor_his_kinase"/>
</dbReference>
<dbReference type="InterPro" id="IPR036890">
    <property type="entry name" value="HATPase_C_sf"/>
</dbReference>
<dbReference type="SMART" id="SM00388">
    <property type="entry name" value="HisKA"/>
    <property type="match status" value="1"/>
</dbReference>
<dbReference type="PRINTS" id="PR00344">
    <property type="entry name" value="BCTRLSENSOR"/>
</dbReference>
<dbReference type="CDD" id="cd06225">
    <property type="entry name" value="HAMP"/>
    <property type="match status" value="1"/>
</dbReference>
<dbReference type="Gene3D" id="1.10.287.130">
    <property type="match status" value="1"/>
</dbReference>
<dbReference type="PROSITE" id="PS50109">
    <property type="entry name" value="HIS_KIN"/>
    <property type="match status" value="1"/>
</dbReference>
<evidence type="ECO:0000313" key="15">
    <source>
        <dbReference type="EMBL" id="MEJ5943819.1"/>
    </source>
</evidence>
<keyword evidence="6 12" id="KW-0812">Transmembrane</keyword>
<organism evidence="15 16">
    <name type="scientific">Pseudokineococcus basanitobsidens</name>
    <dbReference type="NCBI Taxonomy" id="1926649"/>
    <lineage>
        <taxon>Bacteria</taxon>
        <taxon>Bacillati</taxon>
        <taxon>Actinomycetota</taxon>
        <taxon>Actinomycetes</taxon>
        <taxon>Kineosporiales</taxon>
        <taxon>Kineosporiaceae</taxon>
        <taxon>Pseudokineococcus</taxon>
    </lineage>
</organism>
<keyword evidence="5" id="KW-0808">Transferase</keyword>
<dbReference type="EMBL" id="JBBIAA010000001">
    <property type="protein sequence ID" value="MEJ5943819.1"/>
    <property type="molecule type" value="Genomic_DNA"/>
</dbReference>
<protein>
    <recommendedName>
        <fullName evidence="3">histidine kinase</fullName>
        <ecNumber evidence="3">2.7.13.3</ecNumber>
    </recommendedName>
</protein>
<feature type="region of interest" description="Disordered" evidence="11">
    <location>
        <begin position="98"/>
        <end position="139"/>
    </location>
</feature>
<sequence>MSAPGAPLARPRERLRTGSLRRRVVVAVLLLLAVLLLVLSVTVDQVLRQRLEGQLEQRLLDRAAVAVALEDQVDDEELVDRLAGQGVSVRLVTEDGEVLTAGPPLGTGTSPVAPGAARPSRDDGPGPEPPAPPAGEGVVQRGDVLSTTTELDDGALVLQADASELRSTLAQVRAVIAVSCVVALAVAALALLAVVGRVLAPLDRITATARSIGAGDRGRRLRPDRPGTELGRTAAAFDDMLDAVEGAEARARASEHRMRDLLDEAAHELRTPLAGVQAAADLLVRAERPRAEVERLAVSVVRESRRASRLVEDLLTMARIDRGLELSPQDADLVDLARTAVEDRRLRPGPAVLDVGASGPAPVRADPDRVGQVLANLLDNAVRAAGPGGRVDVLVGREVDGAVVTVLDDGPGVAPQDRERVFERLVRLDEARSRDAGGAGLGLPIARGIARAHGGDVVLRERPDGARGAAAVLRLPLRTGG</sequence>
<accession>A0ABU8RFR5</accession>
<evidence type="ECO:0000256" key="11">
    <source>
        <dbReference type="SAM" id="MobiDB-lite"/>
    </source>
</evidence>
<evidence type="ECO:0000256" key="10">
    <source>
        <dbReference type="ARBA" id="ARBA00023136"/>
    </source>
</evidence>
<proteinExistence type="predicted"/>
<dbReference type="PANTHER" id="PTHR45436:SF5">
    <property type="entry name" value="SENSOR HISTIDINE KINASE TRCS"/>
    <property type="match status" value="1"/>
</dbReference>
<evidence type="ECO:0000259" key="13">
    <source>
        <dbReference type="PROSITE" id="PS50109"/>
    </source>
</evidence>
<keyword evidence="16" id="KW-1185">Reference proteome</keyword>
<dbReference type="SUPFAM" id="SSF55874">
    <property type="entry name" value="ATPase domain of HSP90 chaperone/DNA topoisomerase II/histidine kinase"/>
    <property type="match status" value="1"/>
</dbReference>
<dbReference type="InterPro" id="IPR003661">
    <property type="entry name" value="HisK_dim/P_dom"/>
</dbReference>
<dbReference type="SMART" id="SM00304">
    <property type="entry name" value="HAMP"/>
    <property type="match status" value="1"/>
</dbReference>
<evidence type="ECO:0000259" key="14">
    <source>
        <dbReference type="PROSITE" id="PS50885"/>
    </source>
</evidence>
<keyword evidence="8 12" id="KW-1133">Transmembrane helix</keyword>
<evidence type="ECO:0000256" key="2">
    <source>
        <dbReference type="ARBA" id="ARBA00004236"/>
    </source>
</evidence>
<evidence type="ECO:0000256" key="9">
    <source>
        <dbReference type="ARBA" id="ARBA00023012"/>
    </source>
</evidence>
<dbReference type="InterPro" id="IPR036097">
    <property type="entry name" value="HisK_dim/P_sf"/>
</dbReference>
<dbReference type="GO" id="GO:0016301">
    <property type="term" value="F:kinase activity"/>
    <property type="evidence" value="ECO:0007669"/>
    <property type="project" value="UniProtKB-KW"/>
</dbReference>
<evidence type="ECO:0000256" key="3">
    <source>
        <dbReference type="ARBA" id="ARBA00012438"/>
    </source>
</evidence>
<dbReference type="SUPFAM" id="SSF47384">
    <property type="entry name" value="Homodimeric domain of signal transducing histidine kinase"/>
    <property type="match status" value="1"/>
</dbReference>
<keyword evidence="4" id="KW-0597">Phosphoprotein</keyword>
<evidence type="ECO:0000256" key="6">
    <source>
        <dbReference type="ARBA" id="ARBA00022692"/>
    </source>
</evidence>
<dbReference type="Pfam" id="PF00512">
    <property type="entry name" value="HisKA"/>
    <property type="match status" value="1"/>
</dbReference>
<name>A0ABU8RFR5_9ACTN</name>
<evidence type="ECO:0000256" key="4">
    <source>
        <dbReference type="ARBA" id="ARBA00022553"/>
    </source>
</evidence>
<dbReference type="RefSeq" id="WP_339573211.1">
    <property type="nucleotide sequence ID" value="NZ_JBBIAA010000001.1"/>
</dbReference>
<comment type="subcellular location">
    <subcellularLocation>
        <location evidence="2">Cell membrane</location>
    </subcellularLocation>
</comment>
<reference evidence="15 16" key="1">
    <citation type="journal article" date="2017" name="Int. J. Syst. Evol. Microbiol.">
        <title>Pseudokineococcus basanitobsidens sp. nov., isolated from volcanic rock.</title>
        <authorList>
            <person name="Lee D.W."/>
            <person name="Park M.Y."/>
            <person name="Kim J.J."/>
            <person name="Kim B.S."/>
        </authorList>
    </citation>
    <scope>NUCLEOTIDE SEQUENCE [LARGE SCALE GENOMIC DNA]</scope>
    <source>
        <strain evidence="15 16">DSM 103726</strain>
    </source>
</reference>